<gene>
    <name evidence="3" type="ORF">SAMN04490178_105172</name>
</gene>
<evidence type="ECO:0000313" key="4">
    <source>
        <dbReference type="Proteomes" id="UP000198847"/>
    </source>
</evidence>
<dbReference type="CDD" id="cd17470">
    <property type="entry name" value="T3SS_Flik_C"/>
    <property type="match status" value="1"/>
</dbReference>
<dbReference type="InterPro" id="IPR021136">
    <property type="entry name" value="Flagellar_hook_control-like_C"/>
</dbReference>
<feature type="domain" description="Flagellar hook-length control protein-like C-terminal" evidence="2">
    <location>
        <begin position="378"/>
        <end position="448"/>
    </location>
</feature>
<organism evidence="3 4">
    <name type="scientific">Propionispora vibrioides</name>
    <dbReference type="NCBI Taxonomy" id="112903"/>
    <lineage>
        <taxon>Bacteria</taxon>
        <taxon>Bacillati</taxon>
        <taxon>Bacillota</taxon>
        <taxon>Negativicutes</taxon>
        <taxon>Selenomonadales</taxon>
        <taxon>Sporomusaceae</taxon>
        <taxon>Propionispora</taxon>
    </lineage>
</organism>
<protein>
    <submittedName>
        <fullName evidence="3">Hook-length control protein FliK</fullName>
    </submittedName>
</protein>
<dbReference type="AlphaFoldDB" id="A0A1H8SRU3"/>
<dbReference type="Pfam" id="PF02120">
    <property type="entry name" value="Flg_hook"/>
    <property type="match status" value="1"/>
</dbReference>
<sequence>MEATINVLPGTAAAPQQAMPAGNQASSGTGASQGNAFAGMLQNATVKDADTGQKTAVPSGLAQLAFLTQLAVTTANAVSGEGNTGKAGSAAPEETETAAPTDSSDAGKEQAAVALMGLVLPMLPVQPTATTAGTDAVGAATTGETKTAVVVAKQEPVITVEPLVAPTTEGTQAVAATDKDKPTVTATATQPQSFAEVIQQNLTNPAKPEKTDAGTQAVVLPVGDEKAAVAVDAAKAQTASTRVDFPVQTVHVMSTIDNKSFVKGTEQPQPVPHAQAQEPAVQPVPSSVQGEAQQGMNQGQPEEQTAFSDGTKHQTEDVPDLSVKNNTVSAVFTQLADSQTVKAATTTQTAAHTQQPVADPYNLGGQIVEQAKLIKTPYSDASEMVIKLKPEHLGELTLRVAVEHGEVTASFHTNNPEVRGIIENSLPQLKQDMASQGIKVDNVGVYAGLSQFDSRGQQANQQQPVIKLKNRKNDDDFIATVESLQAEQTGSDTGVDYRV</sequence>
<dbReference type="InterPro" id="IPR038610">
    <property type="entry name" value="FliK-like_C_sf"/>
</dbReference>
<evidence type="ECO:0000313" key="3">
    <source>
        <dbReference type="EMBL" id="SEO81432.1"/>
    </source>
</evidence>
<proteinExistence type="predicted"/>
<reference evidence="3 4" key="1">
    <citation type="submission" date="2016-10" db="EMBL/GenBank/DDBJ databases">
        <authorList>
            <person name="de Groot N.N."/>
        </authorList>
    </citation>
    <scope>NUCLEOTIDE SEQUENCE [LARGE SCALE GENOMIC DNA]</scope>
    <source>
        <strain evidence="3 4">DSM 13305</strain>
    </source>
</reference>
<name>A0A1H8SRU3_9FIRM</name>
<dbReference type="Gene3D" id="3.30.750.140">
    <property type="match status" value="1"/>
</dbReference>
<feature type="compositionally biased region" description="Polar residues" evidence="1">
    <location>
        <begin position="23"/>
        <end position="34"/>
    </location>
</feature>
<dbReference type="RefSeq" id="WP_091744940.1">
    <property type="nucleotide sequence ID" value="NZ_FODY01000005.1"/>
</dbReference>
<feature type="region of interest" description="Disordered" evidence="1">
    <location>
        <begin position="262"/>
        <end position="322"/>
    </location>
</feature>
<dbReference type="EMBL" id="FODY01000005">
    <property type="protein sequence ID" value="SEO81432.1"/>
    <property type="molecule type" value="Genomic_DNA"/>
</dbReference>
<dbReference type="Proteomes" id="UP000198847">
    <property type="component" value="Unassembled WGS sequence"/>
</dbReference>
<feature type="region of interest" description="Disordered" evidence="1">
    <location>
        <begin position="79"/>
        <end position="108"/>
    </location>
</feature>
<accession>A0A1H8SRU3</accession>
<evidence type="ECO:0000256" key="1">
    <source>
        <dbReference type="SAM" id="MobiDB-lite"/>
    </source>
</evidence>
<keyword evidence="4" id="KW-1185">Reference proteome</keyword>
<evidence type="ECO:0000259" key="2">
    <source>
        <dbReference type="Pfam" id="PF02120"/>
    </source>
</evidence>
<feature type="compositionally biased region" description="Polar residues" evidence="1">
    <location>
        <begin position="284"/>
        <end position="308"/>
    </location>
</feature>
<dbReference type="STRING" id="112903.SAMN04490178_105172"/>
<feature type="region of interest" description="Disordered" evidence="1">
    <location>
        <begin position="1"/>
        <end position="34"/>
    </location>
</feature>
<dbReference type="OrthoDB" id="1676929at2"/>